<dbReference type="Gene3D" id="1.10.540.10">
    <property type="entry name" value="Acyl-CoA dehydrogenase/oxidase, N-terminal domain"/>
    <property type="match status" value="1"/>
</dbReference>
<evidence type="ECO:0000256" key="4">
    <source>
        <dbReference type="ARBA" id="ARBA00023128"/>
    </source>
</evidence>
<keyword evidence="2" id="KW-0809">Transit peptide</keyword>
<organism evidence="6">
    <name type="scientific">marine metagenome</name>
    <dbReference type="NCBI Taxonomy" id="408172"/>
    <lineage>
        <taxon>unclassified sequences</taxon>
        <taxon>metagenomes</taxon>
        <taxon>ecological metagenomes</taxon>
    </lineage>
</organism>
<dbReference type="SUPFAM" id="SSF56645">
    <property type="entry name" value="Acyl-CoA dehydrogenase NM domain-like"/>
    <property type="match status" value="1"/>
</dbReference>
<dbReference type="InterPro" id="IPR013786">
    <property type="entry name" value="AcylCoA_DH/ox_N"/>
</dbReference>
<dbReference type="GO" id="GO:0000062">
    <property type="term" value="F:fatty-acyl-CoA binding"/>
    <property type="evidence" value="ECO:0007669"/>
    <property type="project" value="TreeGrafter"/>
</dbReference>
<keyword evidence="4" id="KW-0496">Mitochondrion</keyword>
<protein>
    <recommendedName>
        <fullName evidence="5">Acyl-CoA dehydrogenase/oxidase N-terminal domain-containing protein</fullName>
    </recommendedName>
</protein>
<dbReference type="GO" id="GO:0033539">
    <property type="term" value="P:fatty acid beta-oxidation using acyl-CoA dehydrogenase"/>
    <property type="evidence" value="ECO:0007669"/>
    <property type="project" value="TreeGrafter"/>
</dbReference>
<name>A0A382JXD7_9ZZZZ</name>
<reference evidence="6" key="1">
    <citation type="submission" date="2018-05" db="EMBL/GenBank/DDBJ databases">
        <authorList>
            <person name="Lanie J.A."/>
            <person name="Ng W.-L."/>
            <person name="Kazmierczak K.M."/>
            <person name="Andrzejewski T.M."/>
            <person name="Davidsen T.M."/>
            <person name="Wayne K.J."/>
            <person name="Tettelin H."/>
            <person name="Glass J.I."/>
            <person name="Rusch D."/>
            <person name="Podicherti R."/>
            <person name="Tsui H.-C.T."/>
            <person name="Winkler M.E."/>
        </authorList>
    </citation>
    <scope>NUCLEOTIDE SEQUENCE</scope>
</reference>
<keyword evidence="3" id="KW-0560">Oxidoreductase</keyword>
<dbReference type="AlphaFoldDB" id="A0A382JXD7"/>
<evidence type="ECO:0000256" key="2">
    <source>
        <dbReference type="ARBA" id="ARBA00022946"/>
    </source>
</evidence>
<dbReference type="GO" id="GO:0005739">
    <property type="term" value="C:mitochondrion"/>
    <property type="evidence" value="ECO:0007669"/>
    <property type="project" value="UniProtKB-SubCell"/>
</dbReference>
<dbReference type="InterPro" id="IPR052033">
    <property type="entry name" value="Glutaryl-CoA_DH_mitochondrial"/>
</dbReference>
<dbReference type="Pfam" id="PF02771">
    <property type="entry name" value="Acyl-CoA_dh_N"/>
    <property type="match status" value="1"/>
</dbReference>
<evidence type="ECO:0000313" key="6">
    <source>
        <dbReference type="EMBL" id="SVC16439.1"/>
    </source>
</evidence>
<feature type="non-terminal residue" evidence="6">
    <location>
        <position position="105"/>
    </location>
</feature>
<proteinExistence type="predicted"/>
<dbReference type="PANTHER" id="PTHR42807:SF1">
    <property type="entry name" value="GLUTARYL-COA DEHYDROGENASE, MITOCHONDRIAL"/>
    <property type="match status" value="1"/>
</dbReference>
<dbReference type="GO" id="GO:0050660">
    <property type="term" value="F:flavin adenine dinucleotide binding"/>
    <property type="evidence" value="ECO:0007669"/>
    <property type="project" value="InterPro"/>
</dbReference>
<dbReference type="GO" id="GO:0046949">
    <property type="term" value="P:fatty-acyl-CoA biosynthetic process"/>
    <property type="evidence" value="ECO:0007669"/>
    <property type="project" value="TreeGrafter"/>
</dbReference>
<dbReference type="PANTHER" id="PTHR42807">
    <property type="entry name" value="GLUTARYL-COA DEHYDROGENASE, MITOCHONDRIAL"/>
    <property type="match status" value="1"/>
</dbReference>
<sequence>MKLDGLDYLNLSSHLAEDECMIQQSTREFVDNEIIPIIDGYFEDGAFPDALTPKIADMGFFGINLPKDEACGGMNNIIYGLVCQEIERGDSGIRSFISVQSSLVM</sequence>
<dbReference type="InterPro" id="IPR009100">
    <property type="entry name" value="AcylCoA_DH/oxidase_NM_dom_sf"/>
</dbReference>
<accession>A0A382JXD7</accession>
<evidence type="ECO:0000259" key="5">
    <source>
        <dbReference type="Pfam" id="PF02771"/>
    </source>
</evidence>
<gene>
    <name evidence="6" type="ORF">METZ01_LOCUS269293</name>
</gene>
<dbReference type="GO" id="GO:0004361">
    <property type="term" value="F:glutaryl-CoA dehydrogenase activity"/>
    <property type="evidence" value="ECO:0007669"/>
    <property type="project" value="TreeGrafter"/>
</dbReference>
<dbReference type="InterPro" id="IPR037069">
    <property type="entry name" value="AcylCoA_DH/ox_N_sf"/>
</dbReference>
<comment type="subcellular location">
    <subcellularLocation>
        <location evidence="1">Mitochondrion</location>
    </subcellularLocation>
</comment>
<dbReference type="EMBL" id="UINC01076866">
    <property type="protein sequence ID" value="SVC16439.1"/>
    <property type="molecule type" value="Genomic_DNA"/>
</dbReference>
<feature type="domain" description="Acyl-CoA dehydrogenase/oxidase N-terminal" evidence="5">
    <location>
        <begin position="17"/>
        <end position="105"/>
    </location>
</feature>
<evidence type="ECO:0000256" key="1">
    <source>
        <dbReference type="ARBA" id="ARBA00004173"/>
    </source>
</evidence>
<evidence type="ECO:0000256" key="3">
    <source>
        <dbReference type="ARBA" id="ARBA00023002"/>
    </source>
</evidence>